<evidence type="ECO:0000256" key="1">
    <source>
        <dbReference type="ARBA" id="ARBA00008828"/>
    </source>
</evidence>
<feature type="domain" description="Interferon-related developmental regulator N-terminal" evidence="3">
    <location>
        <begin position="30"/>
        <end position="295"/>
    </location>
</feature>
<dbReference type="EMBL" id="QEAO01000016">
    <property type="protein sequence ID" value="TPX34052.1"/>
    <property type="molecule type" value="Genomic_DNA"/>
</dbReference>
<dbReference type="InterPro" id="IPR007701">
    <property type="entry name" value="Interferon-rel_develop_reg_N"/>
</dbReference>
<dbReference type="InterPro" id="IPR039777">
    <property type="entry name" value="IFRD"/>
</dbReference>
<feature type="region of interest" description="Disordered" evidence="2">
    <location>
        <begin position="377"/>
        <end position="398"/>
    </location>
</feature>
<keyword evidence="5" id="KW-1185">Reference proteome</keyword>
<dbReference type="AlphaFoldDB" id="A0A507C2Y1"/>
<dbReference type="RefSeq" id="XP_031024894.1">
    <property type="nucleotide sequence ID" value="XM_031169141.1"/>
</dbReference>
<proteinExistence type="inferred from homology"/>
<evidence type="ECO:0000259" key="3">
    <source>
        <dbReference type="Pfam" id="PF05004"/>
    </source>
</evidence>
<dbReference type="Proteomes" id="UP000319731">
    <property type="component" value="Unassembled WGS sequence"/>
</dbReference>
<dbReference type="InterPro" id="IPR016024">
    <property type="entry name" value="ARM-type_fold"/>
</dbReference>
<evidence type="ECO:0000313" key="5">
    <source>
        <dbReference type="Proteomes" id="UP000319731"/>
    </source>
</evidence>
<comment type="caution">
    <text evidence="4">The sequence shown here is derived from an EMBL/GenBank/DDBJ whole genome shotgun (WGS) entry which is preliminary data.</text>
</comment>
<comment type="similarity">
    <text evidence="1">Belongs to the IFRD family.</text>
</comment>
<accession>A0A507C2Y1</accession>
<dbReference type="Pfam" id="PF05004">
    <property type="entry name" value="IFRD"/>
    <property type="match status" value="1"/>
</dbReference>
<dbReference type="PANTHER" id="PTHR12354">
    <property type="entry name" value="INTERFERON-RELATED DEVELOPMENTAL REGULATOR"/>
    <property type="match status" value="1"/>
</dbReference>
<evidence type="ECO:0000313" key="4">
    <source>
        <dbReference type="EMBL" id="TPX34052.1"/>
    </source>
</evidence>
<dbReference type="OrthoDB" id="18978at2759"/>
<gene>
    <name evidence="4" type="ORF">SmJEL517_g03213</name>
</gene>
<feature type="region of interest" description="Disordered" evidence="2">
    <location>
        <begin position="1"/>
        <end position="41"/>
    </location>
</feature>
<dbReference type="SUPFAM" id="SSF48371">
    <property type="entry name" value="ARM repeat"/>
    <property type="match status" value="1"/>
</dbReference>
<evidence type="ECO:0000256" key="2">
    <source>
        <dbReference type="SAM" id="MobiDB-lite"/>
    </source>
</evidence>
<feature type="compositionally biased region" description="Low complexity" evidence="2">
    <location>
        <begin position="26"/>
        <end position="36"/>
    </location>
</feature>
<dbReference type="STRING" id="1806994.A0A507C2Y1"/>
<reference evidence="4 5" key="1">
    <citation type="journal article" date="2019" name="Sci. Rep.">
        <title>Comparative genomics of chytrid fungi reveal insights into the obligate biotrophic and pathogenic lifestyle of Synchytrium endobioticum.</title>
        <authorList>
            <person name="van de Vossenberg B.T.L.H."/>
            <person name="Warris S."/>
            <person name="Nguyen H.D.T."/>
            <person name="van Gent-Pelzer M.P.E."/>
            <person name="Joly D.L."/>
            <person name="van de Geest H.C."/>
            <person name="Bonants P.J.M."/>
            <person name="Smith D.S."/>
            <person name="Levesque C.A."/>
            <person name="van der Lee T.A.J."/>
        </authorList>
    </citation>
    <scope>NUCLEOTIDE SEQUENCE [LARGE SCALE GENOMIC DNA]</scope>
    <source>
        <strain evidence="4 5">JEL517</strain>
    </source>
</reference>
<sequence length="398" mass="44482">MSEKGRRQRRAREYDEDDSRSEGSEESAASHSSTSPRGREFADEALEDKLGMAVDALSEKRATTREGALHTICTVLTLKYVPDLLEERIQTLSDAVKKSISKSGVEGDGAAKALALASLTLGHGHLSNMFQIIKELARDPAFPPSNKSAVIDALAVLVLMEEQDPGQKLEWLTFAEGIFSERKQDEGVAKSSVNLWGVIATEIDVRYLHDSFDQYIAAHERLLSHESTEVRISAGENIGIIFEMMDDTDSTYDNKDGLIEKLGDLAADASRHNKGKKDAAKSQRMAFKELLATIEDSASPSHRLTIRKMEYTLTSWASWKRLNLIKYFLNEGLSVHLEQNEHVQSCLSLDVVAEAPERPTGQNKRVQQLIQQRVDKLRTKSLSTERDKRSSSRHLEED</sequence>
<name>A0A507C2Y1_9FUNG</name>
<feature type="compositionally biased region" description="Basic residues" evidence="2">
    <location>
        <begin position="1"/>
        <end position="10"/>
    </location>
</feature>
<dbReference type="GeneID" id="42004438"/>
<organism evidence="4 5">
    <name type="scientific">Synchytrium microbalum</name>
    <dbReference type="NCBI Taxonomy" id="1806994"/>
    <lineage>
        <taxon>Eukaryota</taxon>
        <taxon>Fungi</taxon>
        <taxon>Fungi incertae sedis</taxon>
        <taxon>Chytridiomycota</taxon>
        <taxon>Chytridiomycota incertae sedis</taxon>
        <taxon>Chytridiomycetes</taxon>
        <taxon>Synchytriales</taxon>
        <taxon>Synchytriaceae</taxon>
        <taxon>Synchytrium</taxon>
    </lineage>
</organism>
<dbReference type="PANTHER" id="PTHR12354:SF1">
    <property type="entry name" value="INTERFERON-RELATED DEVELOPMENTAL REGULATOR 1"/>
    <property type="match status" value="1"/>
</dbReference>
<protein>
    <recommendedName>
        <fullName evidence="3">Interferon-related developmental regulator N-terminal domain-containing protein</fullName>
    </recommendedName>
</protein>